<feature type="compositionally biased region" description="Polar residues" evidence="1">
    <location>
        <begin position="91"/>
        <end position="101"/>
    </location>
</feature>
<evidence type="ECO:0000313" key="3">
    <source>
        <dbReference type="Proteomes" id="UP000324222"/>
    </source>
</evidence>
<sequence>MRWTVTVEKLHQPIIPQHGALSQEQRQHPHCLEGAEATVALDLHFCLSSELLPLCDPDVTQCLAEMWLCQIEGQAAAFRHSDSVGVPTRPAATSNSSTQGTLADESRRM</sequence>
<proteinExistence type="predicted"/>
<dbReference type="EMBL" id="VSRR010023497">
    <property type="protein sequence ID" value="MPC65545.1"/>
    <property type="molecule type" value="Genomic_DNA"/>
</dbReference>
<feature type="region of interest" description="Disordered" evidence="1">
    <location>
        <begin position="80"/>
        <end position="109"/>
    </location>
</feature>
<protein>
    <submittedName>
        <fullName evidence="2">Uncharacterized protein</fullName>
    </submittedName>
</protein>
<organism evidence="2 3">
    <name type="scientific">Portunus trituberculatus</name>
    <name type="common">Swimming crab</name>
    <name type="synonym">Neptunus trituberculatus</name>
    <dbReference type="NCBI Taxonomy" id="210409"/>
    <lineage>
        <taxon>Eukaryota</taxon>
        <taxon>Metazoa</taxon>
        <taxon>Ecdysozoa</taxon>
        <taxon>Arthropoda</taxon>
        <taxon>Crustacea</taxon>
        <taxon>Multicrustacea</taxon>
        <taxon>Malacostraca</taxon>
        <taxon>Eumalacostraca</taxon>
        <taxon>Eucarida</taxon>
        <taxon>Decapoda</taxon>
        <taxon>Pleocyemata</taxon>
        <taxon>Brachyura</taxon>
        <taxon>Eubrachyura</taxon>
        <taxon>Portunoidea</taxon>
        <taxon>Portunidae</taxon>
        <taxon>Portuninae</taxon>
        <taxon>Portunus</taxon>
    </lineage>
</organism>
<dbReference type="Proteomes" id="UP000324222">
    <property type="component" value="Unassembled WGS sequence"/>
</dbReference>
<dbReference type="AlphaFoldDB" id="A0A5B7H7C2"/>
<name>A0A5B7H7C2_PORTR</name>
<gene>
    <name evidence="2" type="ORF">E2C01_059682</name>
</gene>
<comment type="caution">
    <text evidence="2">The sequence shown here is derived from an EMBL/GenBank/DDBJ whole genome shotgun (WGS) entry which is preliminary data.</text>
</comment>
<accession>A0A5B7H7C2</accession>
<keyword evidence="3" id="KW-1185">Reference proteome</keyword>
<evidence type="ECO:0000313" key="2">
    <source>
        <dbReference type="EMBL" id="MPC65545.1"/>
    </source>
</evidence>
<reference evidence="2 3" key="1">
    <citation type="submission" date="2019-05" db="EMBL/GenBank/DDBJ databases">
        <title>Another draft genome of Portunus trituberculatus and its Hox gene families provides insights of decapod evolution.</title>
        <authorList>
            <person name="Jeong J.-H."/>
            <person name="Song I."/>
            <person name="Kim S."/>
            <person name="Choi T."/>
            <person name="Kim D."/>
            <person name="Ryu S."/>
            <person name="Kim W."/>
        </authorList>
    </citation>
    <scope>NUCLEOTIDE SEQUENCE [LARGE SCALE GENOMIC DNA]</scope>
    <source>
        <tissue evidence="2">Muscle</tissue>
    </source>
</reference>
<evidence type="ECO:0000256" key="1">
    <source>
        <dbReference type="SAM" id="MobiDB-lite"/>
    </source>
</evidence>